<evidence type="ECO:0000313" key="4">
    <source>
        <dbReference type="Proteomes" id="UP000179807"/>
    </source>
</evidence>
<dbReference type="Pfam" id="PF04231">
    <property type="entry name" value="Endonuclease_1"/>
    <property type="match status" value="1"/>
</dbReference>
<dbReference type="GO" id="GO:0004518">
    <property type="term" value="F:nuclease activity"/>
    <property type="evidence" value="ECO:0007669"/>
    <property type="project" value="UniProtKB-KW"/>
</dbReference>
<evidence type="ECO:0000313" key="3">
    <source>
        <dbReference type="EMBL" id="OHT14264.1"/>
    </source>
</evidence>
<dbReference type="InterPro" id="IPR044925">
    <property type="entry name" value="His-Me_finger_sf"/>
</dbReference>
<sequence>MLSLLFASLVYSQPPVPNKQRPRIGETVKERLVRLYKDHKVVSYKNTRILMYNEVDCVDDKINLIYGGNTYDWKCHGTGIPSATVVNAEHTIPQSTFSKKQPMVTDLFHIYSSPSKLNSMRSNYKFAEIDYDTCSYYCRNNECSKTRPSEETQDEYSCLSGDKKYWMPRKGDKGRVARSVFYFYTMYDGSVSTVGDLNTFKQWNILYPPDAQEKARCDAINQTQGNRNPYIDDPSLVDEVF</sequence>
<dbReference type="PANTHER" id="PTHR33607">
    <property type="entry name" value="ENDONUCLEASE-1"/>
    <property type="match status" value="1"/>
</dbReference>
<name>A0A1J4KTP0_9EUKA</name>
<evidence type="ECO:0000256" key="2">
    <source>
        <dbReference type="ARBA" id="ARBA00022801"/>
    </source>
</evidence>
<dbReference type="OrthoDB" id="2015847at2759"/>
<comment type="caution">
    <text evidence="3">The sequence shown here is derived from an EMBL/GenBank/DDBJ whole genome shotgun (WGS) entry which is preliminary data.</text>
</comment>
<gene>
    <name evidence="3" type="ORF">TRFO_15426</name>
</gene>
<reference evidence="3" key="1">
    <citation type="submission" date="2016-10" db="EMBL/GenBank/DDBJ databases">
        <authorList>
            <person name="Benchimol M."/>
            <person name="Almeida L.G."/>
            <person name="Vasconcelos A.T."/>
            <person name="Perreira-Neves A."/>
            <person name="Rosa I.A."/>
            <person name="Tasca T."/>
            <person name="Bogo M.R."/>
            <person name="de Souza W."/>
        </authorList>
    </citation>
    <scope>NUCLEOTIDE SEQUENCE [LARGE SCALE GENOMIC DNA]</scope>
    <source>
        <strain evidence="3">K</strain>
    </source>
</reference>
<protein>
    <submittedName>
        <fullName evidence="3">Secreted nuclease</fullName>
    </submittedName>
</protein>
<dbReference type="InterPro" id="IPR007346">
    <property type="entry name" value="Endonuclease-I"/>
</dbReference>
<keyword evidence="4" id="KW-1185">Reference proteome</keyword>
<proteinExistence type="predicted"/>
<evidence type="ECO:0000256" key="1">
    <source>
        <dbReference type="ARBA" id="ARBA00022722"/>
    </source>
</evidence>
<dbReference type="Proteomes" id="UP000179807">
    <property type="component" value="Unassembled WGS sequence"/>
</dbReference>
<organism evidence="3 4">
    <name type="scientific">Tritrichomonas foetus</name>
    <dbReference type="NCBI Taxonomy" id="1144522"/>
    <lineage>
        <taxon>Eukaryota</taxon>
        <taxon>Metamonada</taxon>
        <taxon>Parabasalia</taxon>
        <taxon>Tritrichomonadida</taxon>
        <taxon>Tritrichomonadidae</taxon>
        <taxon>Tritrichomonas</taxon>
    </lineage>
</organism>
<dbReference type="VEuPathDB" id="TrichDB:TRFO_15426"/>
<accession>A0A1J4KTP0</accession>
<keyword evidence="2" id="KW-0378">Hydrolase</keyword>
<dbReference type="GeneID" id="94833080"/>
<keyword evidence="1" id="KW-0540">Nuclease</keyword>
<dbReference type="PANTHER" id="PTHR33607:SF2">
    <property type="entry name" value="ENDONUCLEASE-1"/>
    <property type="match status" value="1"/>
</dbReference>
<dbReference type="AlphaFoldDB" id="A0A1J4KTP0"/>
<dbReference type="SUPFAM" id="SSF54060">
    <property type="entry name" value="His-Me finger endonucleases"/>
    <property type="match status" value="1"/>
</dbReference>
<dbReference type="RefSeq" id="XP_068367400.1">
    <property type="nucleotide sequence ID" value="XM_068498376.1"/>
</dbReference>
<dbReference type="EMBL" id="MLAK01000404">
    <property type="protein sequence ID" value="OHT14264.1"/>
    <property type="molecule type" value="Genomic_DNA"/>
</dbReference>
<dbReference type="GO" id="GO:0016787">
    <property type="term" value="F:hydrolase activity"/>
    <property type="evidence" value="ECO:0007669"/>
    <property type="project" value="UniProtKB-KW"/>
</dbReference>